<feature type="domain" description="FAD-binding PCMH-type" evidence="3">
    <location>
        <begin position="62"/>
        <end position="247"/>
    </location>
</feature>
<reference evidence="4 5" key="1">
    <citation type="submission" date="2017-06" db="EMBL/GenBank/DDBJ databases">
        <title>Ant-infecting Ophiocordyceps genomes reveal a high diversity of potential behavioral manipulation genes and a possible major role for enterotoxins.</title>
        <authorList>
            <person name="De Bekker C."/>
            <person name="Evans H.C."/>
            <person name="Brachmann A."/>
            <person name="Hughes D.P."/>
        </authorList>
    </citation>
    <scope>NUCLEOTIDE SEQUENCE [LARGE SCALE GENOMIC DNA]</scope>
    <source>
        <strain evidence="4 5">Map16</strain>
    </source>
</reference>
<dbReference type="InterPro" id="IPR006094">
    <property type="entry name" value="Oxid_FAD_bind_N"/>
</dbReference>
<dbReference type="PANTHER" id="PTHR13878:SF91">
    <property type="entry name" value="FAD BINDING DOMAIN PROTEIN (AFU_ORTHOLOGUE AFUA_6G12070)-RELATED"/>
    <property type="match status" value="1"/>
</dbReference>
<evidence type="ECO:0000313" key="5">
    <source>
        <dbReference type="Proteomes" id="UP000226431"/>
    </source>
</evidence>
<dbReference type="PANTHER" id="PTHR13878">
    <property type="entry name" value="GULONOLACTONE OXIDASE"/>
    <property type="match status" value="1"/>
</dbReference>
<keyword evidence="2" id="KW-0560">Oxidoreductase</keyword>
<dbReference type="AlphaFoldDB" id="A0A2C5Z600"/>
<dbReference type="EMBL" id="NJES01000263">
    <property type="protein sequence ID" value="PHH74611.1"/>
    <property type="molecule type" value="Genomic_DNA"/>
</dbReference>
<dbReference type="Proteomes" id="UP000226431">
    <property type="component" value="Unassembled WGS sequence"/>
</dbReference>
<name>A0A2C5Z600_9HYPO</name>
<dbReference type="InterPro" id="IPR016166">
    <property type="entry name" value="FAD-bd_PCMH"/>
</dbReference>
<dbReference type="GO" id="GO:0016491">
    <property type="term" value="F:oxidoreductase activity"/>
    <property type="evidence" value="ECO:0007669"/>
    <property type="project" value="UniProtKB-KW"/>
</dbReference>
<organism evidence="4 5">
    <name type="scientific">Ophiocordyceps camponoti-rufipedis</name>
    <dbReference type="NCBI Taxonomy" id="2004952"/>
    <lineage>
        <taxon>Eukaryota</taxon>
        <taxon>Fungi</taxon>
        <taxon>Dikarya</taxon>
        <taxon>Ascomycota</taxon>
        <taxon>Pezizomycotina</taxon>
        <taxon>Sordariomycetes</taxon>
        <taxon>Hypocreomycetidae</taxon>
        <taxon>Hypocreales</taxon>
        <taxon>Ophiocordycipitaceae</taxon>
        <taxon>Ophiocordyceps</taxon>
    </lineage>
</organism>
<dbReference type="STRING" id="2004952.A0A2C5Z600"/>
<proteinExistence type="inferred from homology"/>
<dbReference type="OrthoDB" id="9983560at2759"/>
<evidence type="ECO:0000256" key="2">
    <source>
        <dbReference type="ARBA" id="ARBA00023002"/>
    </source>
</evidence>
<sequence>MPLAVSCYPGPDQDIERCSYVNSMWSNETFQTGQPMGRYYPYNIACPPVYVDTASEQPRCSIGQLPVYSVNVTEHQDISQALTFAQRHNIRMTIVNTGHDLNGRSDGFGSLAIWIRNLRRGLHFQYQFSSATGCSRSGWSGSAIHIDGAWTWREVHRVARRNNVIVVGGGSDSPGATGGWLSGGGHGPASRNYGLGADQLLEAHVMLASGRVVIANHCQHRLLFRALRGGGPGYGIVLGTKVKAYPNVDKVTAHRLNVSSVRSDSDLLDAVALLLQSHARLVDSGFAGYATWFRSMPVAVMGNSSSGYTHSMWTIGMSKADADAALSLLRKKLARIGHKLLIDESWAEYRDYWSFYDAELGRDGPPGDSIVVTSRLLRRDSVQNYRRVRDAVEIVSGKAGEGTFNIVGLVSGGKILDDEVDKTSGLNPAWHSSPLLLITARPVSKTASSVERQAVMDDITTVKGAATKRLAQDTGGYMNEGDRNDAHYIQEFYGRAYKGHLEAKTVYDPSGVFYCPTCVGAEAFIDNPHGPLCSAEPLPQTEARA</sequence>
<gene>
    <name evidence="4" type="ORF">CDD80_2963</name>
</gene>
<keyword evidence="5" id="KW-1185">Reference proteome</keyword>
<comment type="similarity">
    <text evidence="1">Belongs to the oxygen-dependent FAD-linked oxidoreductase family.</text>
</comment>
<accession>A0A2C5Z600</accession>
<comment type="caution">
    <text evidence="4">The sequence shown here is derived from an EMBL/GenBank/DDBJ whole genome shotgun (WGS) entry which is preliminary data.</text>
</comment>
<evidence type="ECO:0000313" key="4">
    <source>
        <dbReference type="EMBL" id="PHH74611.1"/>
    </source>
</evidence>
<dbReference type="InterPro" id="IPR036318">
    <property type="entry name" value="FAD-bd_PCMH-like_sf"/>
</dbReference>
<dbReference type="SUPFAM" id="SSF56176">
    <property type="entry name" value="FAD-binding/transporter-associated domain-like"/>
    <property type="match status" value="1"/>
</dbReference>
<protein>
    <recommendedName>
        <fullName evidence="3">FAD-binding PCMH-type domain-containing protein</fullName>
    </recommendedName>
</protein>
<dbReference type="GO" id="GO:0071949">
    <property type="term" value="F:FAD binding"/>
    <property type="evidence" value="ECO:0007669"/>
    <property type="project" value="InterPro"/>
</dbReference>
<evidence type="ECO:0000256" key="1">
    <source>
        <dbReference type="ARBA" id="ARBA00005466"/>
    </source>
</evidence>
<dbReference type="Pfam" id="PF01565">
    <property type="entry name" value="FAD_binding_4"/>
    <property type="match status" value="1"/>
</dbReference>
<dbReference type="InterPro" id="IPR016169">
    <property type="entry name" value="FAD-bd_PCMH_sub2"/>
</dbReference>
<dbReference type="InterPro" id="IPR050432">
    <property type="entry name" value="FAD-linked_Oxidoreductases_BP"/>
</dbReference>
<dbReference type="PROSITE" id="PS51387">
    <property type="entry name" value="FAD_PCMH"/>
    <property type="match status" value="1"/>
</dbReference>
<evidence type="ECO:0000259" key="3">
    <source>
        <dbReference type="PROSITE" id="PS51387"/>
    </source>
</evidence>
<dbReference type="Gene3D" id="3.30.465.10">
    <property type="match status" value="1"/>
</dbReference>